<dbReference type="Pfam" id="PF01546">
    <property type="entry name" value="Peptidase_M20"/>
    <property type="match status" value="1"/>
</dbReference>
<accession>A0A4V3WQ49</accession>
<comment type="caution">
    <text evidence="10">The sequence shown here is derived from an EMBL/GenBank/DDBJ whole genome shotgun (WGS) entry which is preliminary data.</text>
</comment>
<name>A0A4V3WQ49_CAMSN</name>
<evidence type="ECO:0000256" key="3">
    <source>
        <dbReference type="ARBA" id="ARBA00009074"/>
    </source>
</evidence>
<dbReference type="FunFam" id="3.30.70.360:FF:000001">
    <property type="entry name" value="N-acetyldiaminopimelate deacetylase"/>
    <property type="match status" value="1"/>
</dbReference>
<keyword evidence="4" id="KW-0812">Transmembrane</keyword>
<dbReference type="SUPFAM" id="SSF55031">
    <property type="entry name" value="Bacterial exopeptidase dimerisation domain"/>
    <property type="match status" value="1"/>
</dbReference>
<comment type="similarity">
    <text evidence="3">Belongs to the UPF0496 family.</text>
</comment>
<evidence type="ECO:0000256" key="2">
    <source>
        <dbReference type="ARBA" id="ARBA00006153"/>
    </source>
</evidence>
<evidence type="ECO:0000256" key="7">
    <source>
        <dbReference type="ARBA" id="ARBA00023136"/>
    </source>
</evidence>
<protein>
    <recommendedName>
        <fullName evidence="9">Peptidase M20 dimerisation domain-containing protein</fullName>
    </recommendedName>
</protein>
<keyword evidence="11" id="KW-1185">Reference proteome</keyword>
<keyword evidence="8" id="KW-0464">Manganese</keyword>
<comment type="subcellular location">
    <subcellularLocation>
        <location evidence="1">Membrane</location>
    </subcellularLocation>
</comment>
<evidence type="ECO:0000259" key="9">
    <source>
        <dbReference type="Pfam" id="PF07687"/>
    </source>
</evidence>
<dbReference type="GO" id="GO:0010179">
    <property type="term" value="F:IAA-Ala conjugate hydrolase activity"/>
    <property type="evidence" value="ECO:0007669"/>
    <property type="project" value="TreeGrafter"/>
</dbReference>
<reference evidence="10 11" key="1">
    <citation type="journal article" date="2018" name="Proc. Natl. Acad. Sci. U.S.A.">
        <title>Draft genome sequence of Camellia sinensis var. sinensis provides insights into the evolution of the tea genome and tea quality.</title>
        <authorList>
            <person name="Wei C."/>
            <person name="Yang H."/>
            <person name="Wang S."/>
            <person name="Zhao J."/>
            <person name="Liu C."/>
            <person name="Gao L."/>
            <person name="Xia E."/>
            <person name="Lu Y."/>
            <person name="Tai Y."/>
            <person name="She G."/>
            <person name="Sun J."/>
            <person name="Cao H."/>
            <person name="Tong W."/>
            <person name="Gao Q."/>
            <person name="Li Y."/>
            <person name="Deng W."/>
            <person name="Jiang X."/>
            <person name="Wang W."/>
            <person name="Chen Q."/>
            <person name="Zhang S."/>
            <person name="Li H."/>
            <person name="Wu J."/>
            <person name="Wang P."/>
            <person name="Li P."/>
            <person name="Shi C."/>
            <person name="Zheng F."/>
            <person name="Jian J."/>
            <person name="Huang B."/>
            <person name="Shan D."/>
            <person name="Shi M."/>
            <person name="Fang C."/>
            <person name="Yue Y."/>
            <person name="Li F."/>
            <person name="Li D."/>
            <person name="Wei S."/>
            <person name="Han B."/>
            <person name="Jiang C."/>
            <person name="Yin Y."/>
            <person name="Xia T."/>
            <person name="Zhang Z."/>
            <person name="Bennetzen J.L."/>
            <person name="Zhao S."/>
            <person name="Wan X."/>
        </authorList>
    </citation>
    <scope>NUCLEOTIDE SEQUENCE [LARGE SCALE GENOMIC DNA]</scope>
    <source>
        <strain evidence="11">cv. Shuchazao</strain>
        <tissue evidence="10">Leaf</tissue>
    </source>
</reference>
<evidence type="ECO:0000256" key="6">
    <source>
        <dbReference type="ARBA" id="ARBA00022989"/>
    </source>
</evidence>
<dbReference type="GO" id="GO:0009850">
    <property type="term" value="P:auxin metabolic process"/>
    <property type="evidence" value="ECO:0007669"/>
    <property type="project" value="TreeGrafter"/>
</dbReference>
<dbReference type="SUPFAM" id="SSF53187">
    <property type="entry name" value="Zn-dependent exopeptidases"/>
    <property type="match status" value="1"/>
</dbReference>
<dbReference type="Pfam" id="PF05055">
    <property type="entry name" value="DUF677"/>
    <property type="match status" value="1"/>
</dbReference>
<dbReference type="Pfam" id="PF07687">
    <property type="entry name" value="M20_dimer"/>
    <property type="match status" value="1"/>
</dbReference>
<evidence type="ECO:0000256" key="8">
    <source>
        <dbReference type="ARBA" id="ARBA00023211"/>
    </source>
</evidence>
<dbReference type="GO" id="GO:0016020">
    <property type="term" value="C:membrane"/>
    <property type="evidence" value="ECO:0007669"/>
    <property type="project" value="UniProtKB-SubCell"/>
</dbReference>
<gene>
    <name evidence="10" type="ORF">TEA_022354</name>
</gene>
<feature type="domain" description="Peptidase M20 dimerisation" evidence="9">
    <location>
        <begin position="108"/>
        <end position="203"/>
    </location>
</feature>
<dbReference type="AlphaFoldDB" id="A0A4V3WQ49"/>
<dbReference type="NCBIfam" id="TIGR01891">
    <property type="entry name" value="amidohydrolases"/>
    <property type="match status" value="1"/>
</dbReference>
<dbReference type="Gene3D" id="3.40.630.10">
    <property type="entry name" value="Zn peptidases"/>
    <property type="match status" value="1"/>
</dbReference>
<dbReference type="InterPro" id="IPR036264">
    <property type="entry name" value="Bact_exopeptidase_dim_dom"/>
</dbReference>
<dbReference type="InterPro" id="IPR007749">
    <property type="entry name" value="DUF677"/>
</dbReference>
<dbReference type="EMBL" id="SDRB02002761">
    <property type="protein sequence ID" value="THG18907.1"/>
    <property type="molecule type" value="Genomic_DNA"/>
</dbReference>
<keyword evidence="5" id="KW-0378">Hydrolase</keyword>
<evidence type="ECO:0000256" key="5">
    <source>
        <dbReference type="ARBA" id="ARBA00022801"/>
    </source>
</evidence>
<dbReference type="InterPro" id="IPR011650">
    <property type="entry name" value="Peptidase_M20_dimer"/>
</dbReference>
<keyword evidence="6" id="KW-1133">Transmembrane helix</keyword>
<dbReference type="InterPro" id="IPR002933">
    <property type="entry name" value="Peptidase_M20"/>
</dbReference>
<comment type="similarity">
    <text evidence="2">Belongs to the peptidase M20 family.</text>
</comment>
<dbReference type="PANTHER" id="PTHR11014">
    <property type="entry name" value="PEPTIDASE M20 FAMILY MEMBER"/>
    <property type="match status" value="1"/>
</dbReference>
<dbReference type="InterPro" id="IPR017439">
    <property type="entry name" value="Amidohydrolase"/>
</dbReference>
<dbReference type="Proteomes" id="UP000306102">
    <property type="component" value="Unassembled WGS sequence"/>
</dbReference>
<evidence type="ECO:0000256" key="1">
    <source>
        <dbReference type="ARBA" id="ARBA00004370"/>
    </source>
</evidence>
<evidence type="ECO:0000313" key="11">
    <source>
        <dbReference type="Proteomes" id="UP000306102"/>
    </source>
</evidence>
<sequence>MKPSSPSIWKELVDWEYRSKIDGKMHACGHDSHVAMLLGAAKLLQARKDKLKGTVKLVFQPGEEGYAGAYHMLQDTVLDNVEAIFGLHVYPSFSTGAIASRPGPVLAGAGLFTATIQGKGGHAAMPHTTKDPILVASLAIIALQQIVSRETDPLEAGVVTVGFIEGGQAGNAIPEIVKFGGTYRSLSPQGLSHTKGRIKEIIEIQATMHRCNATVDFMEETPLPYPVLVNDEVLYEHAKGVGEVLLGKQNVQILPVTMGAEDFSFYSQKMPAVMYAVGTKNETLKSDHPLHSPHFFIDEEALQIGSAFHAAVAMSYLDSHSESDMSLLLICRLQQRNSAEGTPRSSAQRSPTVNLIDEYTLATQSKSFSEIWSIIHPSDPYENPDSGHTDAHCAEQLLAQILNPSREWVQEALKHARPNTLTHLVSAYFDHSENTSHLCLILRDSVHNAHSLYCDLHKLLDVLPLDTDSNSLSQSQCDTAFDVFLQFDHLNNPFPDPESRNFQDMRRCFSQLKQQLHRRLRKSRSRVRLLQSATTCSAICLIGSVVGVAISVVAIASHAVVAIVAGPLLPAFLPSKISKKELAHVAQLDAAARGTYVLHNDLNTIDRLVKRLYAGVEDDKLLIHLGLARGRDRHPIHVVAKQLQKNHRNFLSQLKDLEEHICLCFAAINRARSLLLDEIRLYQSHYS</sequence>
<keyword evidence="7" id="KW-0472">Membrane</keyword>
<dbReference type="PANTHER" id="PTHR11014:SF108">
    <property type="entry name" value="IAA-AMINO ACID HYDROLASE ILR1"/>
    <property type="match status" value="1"/>
</dbReference>
<dbReference type="STRING" id="542762.A0A4V3WQ49"/>
<organism evidence="10 11">
    <name type="scientific">Camellia sinensis var. sinensis</name>
    <name type="common">China tea</name>
    <dbReference type="NCBI Taxonomy" id="542762"/>
    <lineage>
        <taxon>Eukaryota</taxon>
        <taxon>Viridiplantae</taxon>
        <taxon>Streptophyta</taxon>
        <taxon>Embryophyta</taxon>
        <taxon>Tracheophyta</taxon>
        <taxon>Spermatophyta</taxon>
        <taxon>Magnoliopsida</taxon>
        <taxon>eudicotyledons</taxon>
        <taxon>Gunneridae</taxon>
        <taxon>Pentapetalae</taxon>
        <taxon>asterids</taxon>
        <taxon>Ericales</taxon>
        <taxon>Theaceae</taxon>
        <taxon>Camellia</taxon>
    </lineage>
</organism>
<evidence type="ECO:0000313" key="10">
    <source>
        <dbReference type="EMBL" id="THG18907.1"/>
    </source>
</evidence>
<proteinExistence type="inferred from homology"/>
<evidence type="ECO:0000256" key="4">
    <source>
        <dbReference type="ARBA" id="ARBA00022692"/>
    </source>
</evidence>
<dbReference type="GO" id="GO:0005783">
    <property type="term" value="C:endoplasmic reticulum"/>
    <property type="evidence" value="ECO:0007669"/>
    <property type="project" value="TreeGrafter"/>
</dbReference>
<dbReference type="Gene3D" id="3.30.70.360">
    <property type="match status" value="1"/>
</dbReference>